<reference evidence="7 8" key="1">
    <citation type="submission" date="2015-04" db="EMBL/GenBank/DDBJ databases">
        <authorList>
            <person name="Syromyatnikov M.Y."/>
            <person name="Popov V.N."/>
        </authorList>
    </citation>
    <scope>NUCLEOTIDE SEQUENCE [LARGE SCALE GENOMIC DNA]</scope>
    <source>
        <strain evidence="7">WF-38-12</strain>
    </source>
</reference>
<dbReference type="Gene3D" id="4.10.240.10">
    <property type="entry name" value="Zn(2)-C6 fungal-type DNA-binding domain"/>
    <property type="match status" value="1"/>
</dbReference>
<dbReference type="Pfam" id="PF00172">
    <property type="entry name" value="Zn_clus"/>
    <property type="match status" value="1"/>
</dbReference>
<evidence type="ECO:0000259" key="6">
    <source>
        <dbReference type="PROSITE" id="PS50048"/>
    </source>
</evidence>
<protein>
    <recommendedName>
        <fullName evidence="6">Zn(2)-C6 fungal-type domain-containing protein</fullName>
    </recommendedName>
</protein>
<dbReference type="OMA" id="AICLQQS"/>
<dbReference type="PROSITE" id="PS50048">
    <property type="entry name" value="ZN2_CY6_FUNGAL_2"/>
    <property type="match status" value="1"/>
</dbReference>
<dbReference type="STRING" id="28573.A0A0U1LI92"/>
<gene>
    <name evidence="7" type="ORF">PISL3812_00059</name>
</gene>
<dbReference type="Proteomes" id="UP000054383">
    <property type="component" value="Unassembled WGS sequence"/>
</dbReference>
<keyword evidence="4" id="KW-0539">Nucleus</keyword>
<dbReference type="CDD" id="cd00067">
    <property type="entry name" value="GAL4"/>
    <property type="match status" value="1"/>
</dbReference>
<feature type="region of interest" description="Disordered" evidence="5">
    <location>
        <begin position="663"/>
        <end position="690"/>
    </location>
</feature>
<name>A0A0U1LI92_TALIS</name>
<keyword evidence="8" id="KW-1185">Reference proteome</keyword>
<dbReference type="GO" id="GO:0008270">
    <property type="term" value="F:zinc ion binding"/>
    <property type="evidence" value="ECO:0007669"/>
    <property type="project" value="InterPro"/>
</dbReference>
<feature type="compositionally biased region" description="Basic and acidic residues" evidence="5">
    <location>
        <begin position="101"/>
        <end position="110"/>
    </location>
</feature>
<dbReference type="OrthoDB" id="5392779at2759"/>
<dbReference type="EMBL" id="CVMT01000001">
    <property type="protein sequence ID" value="CRG82715.1"/>
    <property type="molecule type" value="Genomic_DNA"/>
</dbReference>
<evidence type="ECO:0000256" key="1">
    <source>
        <dbReference type="ARBA" id="ARBA00023015"/>
    </source>
</evidence>
<sequence>MSAPPPAPGIASKPAFKRQKVRKGTFSCWECKTRKIKCDLGPDSGTVCSSCHRRGVRCVSQEFVEVGEEKYQHVGRRIDHVEDLVNQLVQQRCNASATSPKKTENRRRSLIDLAQPLDRSRRSLSPSVSTTGQQMLNECCSLSAYLHSLLPSQLVTMAILKQCNFFRLPFHLMRHRHEKLRSLRPTTERLGQVSKPPPPTAPPTLFAHRLIQIAICLQQLGKIESQQLQSRLNGSADDAARRFVDLASRHVTSHDELMESLEGLETLMLEASFYINIGKPRAAWLTIRRALGIAEIIKLHNMSKTIGSRADHVWFRLHSSDRFVSFMVSLPYNSSDNSFADENLLSGKTPAERLERFHTALLGRIIIRNVYMQRYNAILTVSRNNYNDYTETQLIDYELKQLAKSVPPRWWVAPTLNSSTLDTDIMHNSAILHAQTQQFYLLVLLHQPYLLRRSYSHSAGSHSAIYRTSSVDFTYSKLAALSASREMLQRFVVFRAFHHGPAYRGVDHKAFTSAVTLLLAHLDGHRLGSANALEIHRPQDLGIIYSVIDLFNKDEPGGKKFAGTLEQLVDVEADAASGSIYYFAWSENGNDTTQNGGLNLEVPYFGTLSVFKSSTTFRQLHRECLHSSLEDPQATDSSIQNTGFTIPEINAIDTLLSTRSLQGASIPDSANDTGDSPRLSLGTGLTPNSDAADAEFDSTFLSSWV</sequence>
<evidence type="ECO:0000256" key="3">
    <source>
        <dbReference type="ARBA" id="ARBA00023163"/>
    </source>
</evidence>
<organism evidence="7 8">
    <name type="scientific">Talaromyces islandicus</name>
    <name type="common">Penicillium islandicum</name>
    <dbReference type="NCBI Taxonomy" id="28573"/>
    <lineage>
        <taxon>Eukaryota</taxon>
        <taxon>Fungi</taxon>
        <taxon>Dikarya</taxon>
        <taxon>Ascomycota</taxon>
        <taxon>Pezizomycotina</taxon>
        <taxon>Eurotiomycetes</taxon>
        <taxon>Eurotiomycetidae</taxon>
        <taxon>Eurotiales</taxon>
        <taxon>Trichocomaceae</taxon>
        <taxon>Talaromyces</taxon>
        <taxon>Talaromyces sect. Islandici</taxon>
    </lineage>
</organism>
<dbReference type="SMART" id="SM00066">
    <property type="entry name" value="GAL4"/>
    <property type="match status" value="1"/>
</dbReference>
<dbReference type="GO" id="GO:0000981">
    <property type="term" value="F:DNA-binding transcription factor activity, RNA polymerase II-specific"/>
    <property type="evidence" value="ECO:0007669"/>
    <property type="project" value="InterPro"/>
</dbReference>
<evidence type="ECO:0000313" key="7">
    <source>
        <dbReference type="EMBL" id="CRG82715.1"/>
    </source>
</evidence>
<feature type="compositionally biased region" description="Polar residues" evidence="5">
    <location>
        <begin position="663"/>
        <end position="674"/>
    </location>
</feature>
<dbReference type="AlphaFoldDB" id="A0A0U1LI92"/>
<dbReference type="PANTHER" id="PTHR47840:SF1">
    <property type="entry name" value="ZN(II)2CYS6 TRANSCRIPTION FACTOR (EUROFUNG)"/>
    <property type="match status" value="1"/>
</dbReference>
<keyword evidence="1" id="KW-0805">Transcription regulation</keyword>
<evidence type="ECO:0000256" key="4">
    <source>
        <dbReference type="ARBA" id="ARBA00023242"/>
    </source>
</evidence>
<dbReference type="GO" id="GO:0003677">
    <property type="term" value="F:DNA binding"/>
    <property type="evidence" value="ECO:0007669"/>
    <property type="project" value="UniProtKB-KW"/>
</dbReference>
<evidence type="ECO:0000313" key="8">
    <source>
        <dbReference type="Proteomes" id="UP000054383"/>
    </source>
</evidence>
<keyword evidence="2" id="KW-0238">DNA-binding</keyword>
<keyword evidence="3" id="KW-0804">Transcription</keyword>
<evidence type="ECO:0000256" key="2">
    <source>
        <dbReference type="ARBA" id="ARBA00023125"/>
    </source>
</evidence>
<proteinExistence type="predicted"/>
<evidence type="ECO:0000256" key="5">
    <source>
        <dbReference type="SAM" id="MobiDB-lite"/>
    </source>
</evidence>
<dbReference type="InterPro" id="IPR036864">
    <property type="entry name" value="Zn2-C6_fun-type_DNA-bd_sf"/>
</dbReference>
<accession>A0A0U1LI92</accession>
<dbReference type="PROSITE" id="PS00463">
    <property type="entry name" value="ZN2_CY6_FUNGAL_1"/>
    <property type="match status" value="1"/>
</dbReference>
<feature type="domain" description="Zn(2)-C6 fungal-type" evidence="6">
    <location>
        <begin position="27"/>
        <end position="60"/>
    </location>
</feature>
<feature type="region of interest" description="Disordered" evidence="5">
    <location>
        <begin position="94"/>
        <end position="129"/>
    </location>
</feature>
<dbReference type="SUPFAM" id="SSF57701">
    <property type="entry name" value="Zn2/Cys6 DNA-binding domain"/>
    <property type="match status" value="1"/>
</dbReference>
<dbReference type="InterPro" id="IPR001138">
    <property type="entry name" value="Zn2Cys6_DnaBD"/>
</dbReference>
<dbReference type="CDD" id="cd12148">
    <property type="entry name" value="fungal_TF_MHR"/>
    <property type="match status" value="1"/>
</dbReference>
<dbReference type="PANTHER" id="PTHR47840">
    <property type="entry name" value="ZN(II)2CYS6 TRANSCRIPTION FACTOR (EUROFUNG)-RELATED"/>
    <property type="match status" value="1"/>
</dbReference>